<organism evidence="5 6">
    <name type="scientific">Guyanagaster necrorhizus</name>
    <dbReference type="NCBI Taxonomy" id="856835"/>
    <lineage>
        <taxon>Eukaryota</taxon>
        <taxon>Fungi</taxon>
        <taxon>Dikarya</taxon>
        <taxon>Basidiomycota</taxon>
        <taxon>Agaricomycotina</taxon>
        <taxon>Agaricomycetes</taxon>
        <taxon>Agaricomycetidae</taxon>
        <taxon>Agaricales</taxon>
        <taxon>Marasmiineae</taxon>
        <taxon>Physalacriaceae</taxon>
        <taxon>Guyanagaster</taxon>
    </lineage>
</organism>
<gene>
    <name evidence="5" type="ORF">BT62DRAFT_1042287</name>
</gene>
<keyword evidence="6" id="KW-1185">Reference proteome</keyword>
<reference evidence="5" key="1">
    <citation type="submission" date="2020-11" db="EMBL/GenBank/DDBJ databases">
        <title>Adaptations for nitrogen fixation in a non-lichenized fungal sporocarp promotes dispersal by wood-feeding termites.</title>
        <authorList>
            <consortium name="DOE Joint Genome Institute"/>
            <person name="Koch R.A."/>
            <person name="Yoon G."/>
            <person name="Arayal U."/>
            <person name="Lail K."/>
            <person name="Amirebrahimi M."/>
            <person name="Labutti K."/>
            <person name="Lipzen A."/>
            <person name="Riley R."/>
            <person name="Barry K."/>
            <person name="Henrissat B."/>
            <person name="Grigoriev I.V."/>
            <person name="Herr J.R."/>
            <person name="Aime M.C."/>
        </authorList>
    </citation>
    <scope>NUCLEOTIDE SEQUENCE</scope>
    <source>
        <strain evidence="5">MCA 3950</strain>
    </source>
</reference>
<dbReference type="GO" id="GO:0005829">
    <property type="term" value="C:cytosol"/>
    <property type="evidence" value="ECO:0007669"/>
    <property type="project" value="TreeGrafter"/>
</dbReference>
<evidence type="ECO:0000256" key="3">
    <source>
        <dbReference type="ARBA" id="ARBA00022777"/>
    </source>
</evidence>
<feature type="region of interest" description="Disordered" evidence="4">
    <location>
        <begin position="706"/>
        <end position="726"/>
    </location>
</feature>
<evidence type="ECO:0000256" key="4">
    <source>
        <dbReference type="SAM" id="MobiDB-lite"/>
    </source>
</evidence>
<sequence length="770" mass="83496">MATHFLGLELATDQLRACILDEKQELVGVERVDFDTELSEYQTQGGIFTTPGEAYTTPVEMWVKALDILLAKLASSYKIKDIKAISGCAQQALVWWKSTPLPALSSLDPGLSLPAHFPAASFSLPQTPTSQDISSHPHALAIESTLGGADAMARRVGISAGGNASMLAAQMFRVREMWGKEVWVRTGRVQVASKFLESLVGGKWAGIGEAEACLSGMWNVQSGVWDEGVLDIVGGSREEGRRVRGWLGDVDVNGGGRKAGYVSRYLVDRYGFDPETILTPFTSDTLSTFISVCPSQSDAVLSFGPTDTLMARAHTYIPSPIYNIVPHPYQEPGDKKKYIVMLSSRNGDLSRALARDMYTKSWSAFDRLVAIVPPGGSIGSPEMNVEITARFPSHERAAPTEVSPLDDKLFSFWHLQPDTPPFTHSKGVHRFETGIKVNEFRDLRANPRCLVESQVMGMRVRWGRAVALGVFGEVKLPPKPPLPPGQVQLPSPIPFDLYQTSYPHLPSRILCTGAAANFPSIANLVCDVFGKPVYVCLSQIDSAQISPHRNAPARGFPGRAAVGVALVAKWVWGKENDNRTGSRAGSPYPPAVGTSSFEEDTRKVFARRWTESGGVWARTNVSSSAGGPQMQVPTIRNVLRSGTTLGTSIVMEEDEEEDNYFLNRGTNAYMYPNSPVPMISTPTTPTGTMALTPISALPIVYPPEMAALAPPSSSPSPSPSSASTTEQMPDLDLAQIGLARVADPDFDSFLGYASIVWEYVRLESIIVRGG</sequence>
<evidence type="ECO:0008006" key="7">
    <source>
        <dbReference type="Google" id="ProtNLM"/>
    </source>
</evidence>
<dbReference type="GO" id="GO:0005997">
    <property type="term" value="P:xylulose metabolic process"/>
    <property type="evidence" value="ECO:0007669"/>
    <property type="project" value="TreeGrafter"/>
</dbReference>
<comment type="similarity">
    <text evidence="1">Belongs to the FGGY kinase family.</text>
</comment>
<keyword evidence="3" id="KW-0418">Kinase</keyword>
<evidence type="ECO:0000256" key="2">
    <source>
        <dbReference type="ARBA" id="ARBA00022679"/>
    </source>
</evidence>
<comment type="caution">
    <text evidence="5">The sequence shown here is derived from an EMBL/GenBank/DDBJ whole genome shotgun (WGS) entry which is preliminary data.</text>
</comment>
<dbReference type="OrthoDB" id="1728974at2759"/>
<dbReference type="EMBL" id="MU250557">
    <property type="protein sequence ID" value="KAG7441707.1"/>
    <property type="molecule type" value="Genomic_DNA"/>
</dbReference>
<dbReference type="Gene3D" id="3.30.420.40">
    <property type="match status" value="2"/>
</dbReference>
<protein>
    <recommendedName>
        <fullName evidence="7">Actin-like ATPase domain-containing protein</fullName>
    </recommendedName>
</protein>
<dbReference type="PANTHER" id="PTHR10196:SF57">
    <property type="entry name" value="XYLULOSE KINASE"/>
    <property type="match status" value="1"/>
</dbReference>
<evidence type="ECO:0000256" key="1">
    <source>
        <dbReference type="ARBA" id="ARBA00009156"/>
    </source>
</evidence>
<accession>A0A9P7VJE2</accession>
<proteinExistence type="inferred from homology"/>
<dbReference type="RefSeq" id="XP_043035207.1">
    <property type="nucleotide sequence ID" value="XM_043178442.1"/>
</dbReference>
<evidence type="ECO:0000313" key="6">
    <source>
        <dbReference type="Proteomes" id="UP000812287"/>
    </source>
</evidence>
<dbReference type="Proteomes" id="UP000812287">
    <property type="component" value="Unassembled WGS sequence"/>
</dbReference>
<dbReference type="GO" id="GO:0004856">
    <property type="term" value="F:D-xylulokinase activity"/>
    <property type="evidence" value="ECO:0007669"/>
    <property type="project" value="TreeGrafter"/>
</dbReference>
<dbReference type="GeneID" id="66100733"/>
<evidence type="ECO:0000313" key="5">
    <source>
        <dbReference type="EMBL" id="KAG7441707.1"/>
    </source>
</evidence>
<dbReference type="AlphaFoldDB" id="A0A9P7VJE2"/>
<dbReference type="PANTHER" id="PTHR10196">
    <property type="entry name" value="SUGAR KINASE"/>
    <property type="match status" value="1"/>
</dbReference>
<dbReference type="InterPro" id="IPR043129">
    <property type="entry name" value="ATPase_NBD"/>
</dbReference>
<name>A0A9P7VJE2_9AGAR</name>
<keyword evidence="2" id="KW-0808">Transferase</keyword>
<dbReference type="SUPFAM" id="SSF53067">
    <property type="entry name" value="Actin-like ATPase domain"/>
    <property type="match status" value="1"/>
</dbReference>